<evidence type="ECO:0000313" key="1">
    <source>
        <dbReference type="EMBL" id="CUF62145.1"/>
    </source>
</evidence>
<proteinExistence type="predicted"/>
<dbReference type="EMBL" id="CYKH01000369">
    <property type="protein sequence ID" value="CUF62145.1"/>
    <property type="molecule type" value="Genomic_DNA"/>
</dbReference>
<keyword evidence="2" id="KW-1185">Reference proteome</keyword>
<organism evidence="1 2">
    <name type="scientific">Bodo saltans</name>
    <name type="common">Flagellated protozoan</name>
    <dbReference type="NCBI Taxonomy" id="75058"/>
    <lineage>
        <taxon>Eukaryota</taxon>
        <taxon>Discoba</taxon>
        <taxon>Euglenozoa</taxon>
        <taxon>Kinetoplastea</taxon>
        <taxon>Metakinetoplastina</taxon>
        <taxon>Eubodonida</taxon>
        <taxon>Bodonidae</taxon>
        <taxon>Bodo</taxon>
    </lineage>
</organism>
<accession>A0A0S4ISG0</accession>
<gene>
    <name evidence="1" type="ORF">BSAL_64160</name>
</gene>
<evidence type="ECO:0000313" key="2">
    <source>
        <dbReference type="Proteomes" id="UP000051952"/>
    </source>
</evidence>
<feature type="non-terminal residue" evidence="1">
    <location>
        <position position="1"/>
    </location>
</feature>
<dbReference type="AlphaFoldDB" id="A0A0S4ISG0"/>
<reference evidence="2" key="1">
    <citation type="submission" date="2015-09" db="EMBL/GenBank/DDBJ databases">
        <authorList>
            <consortium name="Pathogen Informatics"/>
        </authorList>
    </citation>
    <scope>NUCLEOTIDE SEQUENCE [LARGE SCALE GENOMIC DNA]</scope>
    <source>
        <strain evidence="2">Lake Konstanz</strain>
    </source>
</reference>
<name>A0A0S4ISG0_BODSA</name>
<dbReference type="Proteomes" id="UP000051952">
    <property type="component" value="Unassembled WGS sequence"/>
</dbReference>
<protein>
    <submittedName>
        <fullName evidence="1">Uncharacterized protein</fullName>
    </submittedName>
</protein>
<sequence>DAASPFHVRVCIDDVPGRMASGTFLERLRWGRSVDVCAYVAGEGCVDIVKPHDCYNQFGPGCQYLKLAAQKANFFLWLCRVFWERVKKEDCYKNTSFLERLQQGLSEKSNPLKDCEALVTLIDECAALGHTIGERGACRGWCSRRWSRAARLHH</sequence>
<dbReference type="VEuPathDB" id="TriTrypDB:BSAL_64160"/>